<sequence length="433" mass="48010">MRKLCPNFDREDGLETVLEVPIPEEMFSSNNRNNGTSWQNMKSWMRSHIDRSAAPSSTTLFGGRNTEIQLLLGVVGAPLVPLPVRCDQPINRPRNIKDHPIEASMAKYIVQQYIAATGGEKALNSIDSMYAMGKVRMMASEISTGDGNSSKVVKVKSVRHGGGEVGGFVLWQKRPELWCLELVVAGCKISAGSDGKVAWRQTPWHHSHASRGPPRPLRRSLQGLDPRSTANLFSDSVCIGEKAINYEDCFVLKLEAEPSTLSARSSNNVEIIRHTIWGHFSQRTGLLIQLEDSHLLRIKSAGNESVYWETTMESLIEDYRPVEGINIAHGGRTAVSLFRFGESSENHSRTRMEENWTIEEVDFNIRGLSMDCFLPPGDLKKEQEGCDTVASNARLLPFKVRAPSVKVGSSKVVAVDIDESSSSTDVDVDEEEL</sequence>
<comment type="caution">
    <text evidence="2">The sequence shown here is derived from an EMBL/GenBank/DDBJ whole genome shotgun (WGS) entry which is preliminary data.</text>
</comment>
<keyword evidence="3" id="KW-1185">Reference proteome</keyword>
<protein>
    <submittedName>
        <fullName evidence="2">Uncharacterized protein</fullName>
    </submittedName>
</protein>
<dbReference type="Proteomes" id="UP000655225">
    <property type="component" value="Unassembled WGS sequence"/>
</dbReference>
<dbReference type="InterPro" id="IPR006873">
    <property type="entry name" value="DUF620"/>
</dbReference>
<dbReference type="PANTHER" id="PTHR31300:SF30">
    <property type="entry name" value="EMB|CAB81597.1"/>
    <property type="match status" value="1"/>
</dbReference>
<name>A0A834ZC91_TETSI</name>
<dbReference type="AlphaFoldDB" id="A0A834ZC91"/>
<proteinExistence type="predicted"/>
<dbReference type="OMA" id="TMESWIQ"/>
<organism evidence="2 3">
    <name type="scientific">Tetracentron sinense</name>
    <name type="common">Spur-leaf</name>
    <dbReference type="NCBI Taxonomy" id="13715"/>
    <lineage>
        <taxon>Eukaryota</taxon>
        <taxon>Viridiplantae</taxon>
        <taxon>Streptophyta</taxon>
        <taxon>Embryophyta</taxon>
        <taxon>Tracheophyta</taxon>
        <taxon>Spermatophyta</taxon>
        <taxon>Magnoliopsida</taxon>
        <taxon>Trochodendrales</taxon>
        <taxon>Trochodendraceae</taxon>
        <taxon>Tetracentron</taxon>
    </lineage>
</organism>
<dbReference type="Pfam" id="PF04788">
    <property type="entry name" value="DUF620"/>
    <property type="match status" value="1"/>
</dbReference>
<evidence type="ECO:0000256" key="1">
    <source>
        <dbReference type="SAM" id="MobiDB-lite"/>
    </source>
</evidence>
<evidence type="ECO:0000313" key="2">
    <source>
        <dbReference type="EMBL" id="KAF8403015.1"/>
    </source>
</evidence>
<accession>A0A834ZC91</accession>
<dbReference type="OrthoDB" id="1065010at2759"/>
<feature type="region of interest" description="Disordered" evidence="1">
    <location>
        <begin position="202"/>
        <end position="221"/>
    </location>
</feature>
<reference evidence="2 3" key="1">
    <citation type="submission" date="2020-04" db="EMBL/GenBank/DDBJ databases">
        <title>Plant Genome Project.</title>
        <authorList>
            <person name="Zhang R.-G."/>
        </authorList>
    </citation>
    <scope>NUCLEOTIDE SEQUENCE [LARGE SCALE GENOMIC DNA]</scope>
    <source>
        <strain evidence="2">YNK0</strain>
        <tissue evidence="2">Leaf</tissue>
    </source>
</reference>
<gene>
    <name evidence="2" type="ORF">HHK36_011110</name>
</gene>
<evidence type="ECO:0000313" key="3">
    <source>
        <dbReference type="Proteomes" id="UP000655225"/>
    </source>
</evidence>
<dbReference type="PANTHER" id="PTHR31300">
    <property type="entry name" value="LIPASE"/>
    <property type="match status" value="1"/>
</dbReference>
<dbReference type="EMBL" id="JABCRI010000007">
    <property type="protein sequence ID" value="KAF8403015.1"/>
    <property type="molecule type" value="Genomic_DNA"/>
</dbReference>